<organism evidence="2 3">
    <name type="scientific">Chitinophaga silvatica</name>
    <dbReference type="NCBI Taxonomy" id="2282649"/>
    <lineage>
        <taxon>Bacteria</taxon>
        <taxon>Pseudomonadati</taxon>
        <taxon>Bacteroidota</taxon>
        <taxon>Chitinophagia</taxon>
        <taxon>Chitinophagales</taxon>
        <taxon>Chitinophagaceae</taxon>
        <taxon>Chitinophaga</taxon>
    </lineage>
</organism>
<reference evidence="2 3" key="1">
    <citation type="submission" date="2018-07" db="EMBL/GenBank/DDBJ databases">
        <title>Chitinophaga K2CV101002-2 sp. nov., isolated from a monsoon evergreen broad-leaved forest soil.</title>
        <authorList>
            <person name="Lv Y."/>
        </authorList>
    </citation>
    <scope>NUCLEOTIDE SEQUENCE [LARGE SCALE GENOMIC DNA]</scope>
    <source>
        <strain evidence="2 3">GDMCC 1.1288</strain>
    </source>
</reference>
<evidence type="ECO:0000313" key="3">
    <source>
        <dbReference type="Proteomes" id="UP000260644"/>
    </source>
</evidence>
<evidence type="ECO:0000313" key="2">
    <source>
        <dbReference type="EMBL" id="RFS21424.1"/>
    </source>
</evidence>
<dbReference type="Pfam" id="PF18299">
    <property type="entry name" value="R2K_2"/>
    <property type="match status" value="1"/>
</dbReference>
<dbReference type="RefSeq" id="WP_116976835.1">
    <property type="nucleotide sequence ID" value="NZ_QPMM01000008.1"/>
</dbReference>
<keyword evidence="3" id="KW-1185">Reference proteome</keyword>
<comment type="caution">
    <text evidence="2">The sequence shown here is derived from an EMBL/GenBank/DDBJ whole genome shotgun (WGS) entry which is preliminary data.</text>
</comment>
<dbReference type="AlphaFoldDB" id="A0A3E1Y8I4"/>
<evidence type="ECO:0000259" key="1">
    <source>
        <dbReference type="Pfam" id="PF18299"/>
    </source>
</evidence>
<feature type="domain" description="ATP-grasp" evidence="1">
    <location>
        <begin position="85"/>
        <end position="229"/>
    </location>
</feature>
<dbReference type="OrthoDB" id="654524at2"/>
<gene>
    <name evidence="2" type="ORF">DVR12_16125</name>
</gene>
<sequence>MNKQITLLIPEKTDIEFDKVVEAWLHRNGQIKRLGKYWIKDEALSNQPIAIYGNQTFSLVLALIYNVDLLSPDDTLIARLDHKWRKRKIELKEISQVKPTDFPVFIKPVIPKLFLAGVFQTFNDFDKVISGLQNHEMILMSEIIDPILAEVRCFVRNGEIMDLALYEGDADLIEARNFLSDFITNTKHDLPKVVVIDLAYNELNGWFVLEFNACWGAGLNNCNAEKVIDCIVEATEETPER</sequence>
<dbReference type="Proteomes" id="UP000260644">
    <property type="component" value="Unassembled WGS sequence"/>
</dbReference>
<dbReference type="EMBL" id="QPMM01000008">
    <property type="protein sequence ID" value="RFS21424.1"/>
    <property type="molecule type" value="Genomic_DNA"/>
</dbReference>
<name>A0A3E1Y8I4_9BACT</name>
<proteinExistence type="predicted"/>
<accession>A0A3E1Y8I4</accession>
<protein>
    <submittedName>
        <fullName evidence="2">DUF4343 domain-containing protein</fullName>
    </submittedName>
</protein>
<dbReference type="InterPro" id="IPR041261">
    <property type="entry name" value="R2K_2"/>
</dbReference>